<evidence type="ECO:0000313" key="7">
    <source>
        <dbReference type="EMBL" id="SJN39091.1"/>
    </source>
</evidence>
<dbReference type="Pfam" id="PF00890">
    <property type="entry name" value="FAD_binding_2"/>
    <property type="match status" value="1"/>
</dbReference>
<evidence type="ECO:0000256" key="4">
    <source>
        <dbReference type="ARBA" id="ARBA00023002"/>
    </source>
</evidence>
<dbReference type="NCBIfam" id="TIGR01813">
    <property type="entry name" value="flavo_cyto_c"/>
    <property type="match status" value="1"/>
</dbReference>
<evidence type="ECO:0000256" key="3">
    <source>
        <dbReference type="ARBA" id="ARBA00022827"/>
    </source>
</evidence>
<dbReference type="InterPro" id="IPR027477">
    <property type="entry name" value="Succ_DH/fumarate_Rdtase_cat_sf"/>
</dbReference>
<dbReference type="EMBL" id="FUKW01000110">
    <property type="protein sequence ID" value="SJN39091.1"/>
    <property type="molecule type" value="Genomic_DNA"/>
</dbReference>
<evidence type="ECO:0000259" key="6">
    <source>
        <dbReference type="Pfam" id="PF00890"/>
    </source>
</evidence>
<evidence type="ECO:0000313" key="8">
    <source>
        <dbReference type="Proteomes" id="UP000195611"/>
    </source>
</evidence>
<keyword evidence="3 5" id="KW-0274">FAD</keyword>
<reference evidence="7 8" key="1">
    <citation type="submission" date="2017-02" db="EMBL/GenBank/DDBJ databases">
        <authorList>
            <person name="Peterson S.W."/>
        </authorList>
    </citation>
    <scope>NUCLEOTIDE SEQUENCE [LARGE SCALE GENOMIC DNA]</scope>
    <source>
        <strain evidence="7 8">42ea</strain>
    </source>
</reference>
<dbReference type="PANTHER" id="PTHR43400">
    <property type="entry name" value="FUMARATE REDUCTASE"/>
    <property type="match status" value="1"/>
</dbReference>
<dbReference type="InterPro" id="IPR010960">
    <property type="entry name" value="Flavocytochrome_c"/>
</dbReference>
<dbReference type="Gene3D" id="3.90.700.10">
    <property type="entry name" value="Succinate dehydrogenase/fumarate reductase flavoprotein, catalytic domain"/>
    <property type="match status" value="1"/>
</dbReference>
<dbReference type="Gene3D" id="3.50.50.60">
    <property type="entry name" value="FAD/NAD(P)-binding domain"/>
    <property type="match status" value="1"/>
</dbReference>
<dbReference type="PANTHER" id="PTHR43400:SF7">
    <property type="entry name" value="FAD-DEPENDENT OXIDOREDUCTASE 2 FAD BINDING DOMAIN-CONTAINING PROTEIN"/>
    <property type="match status" value="1"/>
</dbReference>
<dbReference type="AlphaFoldDB" id="A0A1R4K3R6"/>
<dbReference type="SUPFAM" id="SSF56425">
    <property type="entry name" value="Succinate dehydrogenase/fumarate reductase flavoprotein, catalytic domain"/>
    <property type="match status" value="1"/>
</dbReference>
<protein>
    <submittedName>
        <fullName evidence="7">Fumarate reductase flavoprotein subunit</fullName>
    </submittedName>
</protein>
<dbReference type="InterPro" id="IPR036188">
    <property type="entry name" value="FAD/NAD-bd_sf"/>
</dbReference>
<sequence>MQVIQNDKVDIVVVGAGGAGMAAAISAKLSGANVVLVEQLNEIKGNTIKSSAGMNASESKFQSKQNVEDSNECFFQETYKGGNQTNDKELLKYFVNHSADAIDWLDGLGITLSDLTKTGGMSVNRTHRPADGSAIGQYLVSGLLKKIKELNIPILFQSKAEKLLVKNSKIVGVQIEDNLKEKKKILADCVIVTTGGFGANKVLLQKYAPQLDGIITTNHPGTQGSGIQMIQAIGGAVRDLNQVQIHPTVHQETGILVTEALRGEGALLVNKWGNRFVEELDRRDVVSDAILKLEEPHAYLIFNNKIRKRVPAVSFYEYKKMVYSKGSIKELAQYLKMTENNLKQSVKVWNVPPVSQSVREGATETPMNGGPYFAIKIAPGIHHTMGGVKINIHAEVLNKNGESIKGLYAAGETVGGLHGQNRIGGNAIAETIVFGRTAGDKAAEYSKKKHRVSFEQDSWK</sequence>
<dbReference type="InterPro" id="IPR003953">
    <property type="entry name" value="FAD-dep_OxRdtase_2_FAD-bd"/>
</dbReference>
<dbReference type="GO" id="GO:0010181">
    <property type="term" value="F:FMN binding"/>
    <property type="evidence" value="ECO:0007669"/>
    <property type="project" value="InterPro"/>
</dbReference>
<evidence type="ECO:0000256" key="1">
    <source>
        <dbReference type="ARBA" id="ARBA00001974"/>
    </source>
</evidence>
<name>A0A1R4K3R6_9LACT</name>
<proteinExistence type="inferred from homology"/>
<dbReference type="RefSeq" id="WP_087059114.1">
    <property type="nucleotide sequence ID" value="NZ_FUKW01000110.1"/>
</dbReference>
<dbReference type="Proteomes" id="UP000195611">
    <property type="component" value="Unassembled WGS sequence"/>
</dbReference>
<evidence type="ECO:0000256" key="2">
    <source>
        <dbReference type="ARBA" id="ARBA00022630"/>
    </source>
</evidence>
<comment type="cofactor">
    <cofactor evidence="1">
        <name>FAD</name>
        <dbReference type="ChEBI" id="CHEBI:57692"/>
    </cofactor>
</comment>
<accession>A0A1R4K3R6</accession>
<organism evidence="7 8">
    <name type="scientific">Marinilactibacillus psychrotolerans 42ea</name>
    <dbReference type="NCBI Taxonomy" id="1255609"/>
    <lineage>
        <taxon>Bacteria</taxon>
        <taxon>Bacillati</taxon>
        <taxon>Bacillota</taxon>
        <taxon>Bacilli</taxon>
        <taxon>Lactobacillales</taxon>
        <taxon>Carnobacteriaceae</taxon>
        <taxon>Marinilactibacillus</taxon>
    </lineage>
</organism>
<dbReference type="SUPFAM" id="SSF51905">
    <property type="entry name" value="FAD/NAD(P)-binding domain"/>
    <property type="match status" value="1"/>
</dbReference>
<dbReference type="GO" id="GO:0033765">
    <property type="term" value="F:steroid dehydrogenase activity, acting on the CH-CH group of donors"/>
    <property type="evidence" value="ECO:0007669"/>
    <property type="project" value="UniProtKB-ARBA"/>
</dbReference>
<gene>
    <name evidence="7" type="ORF">FM115_08095</name>
</gene>
<feature type="domain" description="FAD-dependent oxidoreductase 2 FAD-binding" evidence="6">
    <location>
        <begin position="10"/>
        <end position="427"/>
    </location>
</feature>
<keyword evidence="2 5" id="KW-0285">Flavoprotein</keyword>
<comment type="similarity">
    <text evidence="5">Belongs to the FAD-dependent oxidoreductase 2 family. FRD/SDH subfamily.</text>
</comment>
<dbReference type="NCBIfam" id="NF005064">
    <property type="entry name" value="PRK06481.1"/>
    <property type="match status" value="1"/>
</dbReference>
<evidence type="ECO:0000256" key="5">
    <source>
        <dbReference type="RuleBase" id="RU366062"/>
    </source>
</evidence>
<dbReference type="InterPro" id="IPR050315">
    <property type="entry name" value="FAD-oxidoreductase_2"/>
</dbReference>
<keyword evidence="4 5" id="KW-0560">Oxidoreductase</keyword>